<protein>
    <submittedName>
        <fullName evidence="2">Uncharacterized protein</fullName>
    </submittedName>
</protein>
<accession>A0AAN5CXL9</accession>
<evidence type="ECO:0000313" key="2">
    <source>
        <dbReference type="EMBL" id="GMR51969.1"/>
    </source>
</evidence>
<sequence length="256" mass="28941">HTQYKRNGKTEGKIDCFMSFPFPQQFSLFTNAKIGHVEISKMLPLRINDTNLRQLSTLLHGCSIDKFTLFFDEISIHNLHLLPSFLARFHVKHVEFSLLSSTKDLIPHFVFGKFANSLVKSGVREVTFSGQTYRAIPNSRPSSVFDFLLVLFSAGITTISVLPHTLQFNGITAEPFEALTLNLAKLSRPLRLQLELGFDISLLNCGRRSMDGGFVDVNYSPHGYGQIITAEFTSEQQRNVQAITSDERPMKQCRIL</sequence>
<evidence type="ECO:0000313" key="3">
    <source>
        <dbReference type="Proteomes" id="UP001328107"/>
    </source>
</evidence>
<keyword evidence="3" id="KW-1185">Reference proteome</keyword>
<evidence type="ECO:0000256" key="1">
    <source>
        <dbReference type="SAM" id="Phobius"/>
    </source>
</evidence>
<keyword evidence="1" id="KW-1133">Transmembrane helix</keyword>
<keyword evidence="1" id="KW-0812">Transmembrane</keyword>
<feature type="non-terminal residue" evidence="2">
    <location>
        <position position="1"/>
    </location>
</feature>
<reference evidence="3" key="1">
    <citation type="submission" date="2022-10" db="EMBL/GenBank/DDBJ databases">
        <title>Genome assembly of Pristionchus species.</title>
        <authorList>
            <person name="Yoshida K."/>
            <person name="Sommer R.J."/>
        </authorList>
    </citation>
    <scope>NUCLEOTIDE SEQUENCE [LARGE SCALE GENOMIC DNA]</scope>
    <source>
        <strain evidence="3">RS5460</strain>
    </source>
</reference>
<dbReference type="Proteomes" id="UP001328107">
    <property type="component" value="Unassembled WGS sequence"/>
</dbReference>
<comment type="caution">
    <text evidence="2">The sequence shown here is derived from an EMBL/GenBank/DDBJ whole genome shotgun (WGS) entry which is preliminary data.</text>
</comment>
<organism evidence="2 3">
    <name type="scientific">Pristionchus mayeri</name>
    <dbReference type="NCBI Taxonomy" id="1317129"/>
    <lineage>
        <taxon>Eukaryota</taxon>
        <taxon>Metazoa</taxon>
        <taxon>Ecdysozoa</taxon>
        <taxon>Nematoda</taxon>
        <taxon>Chromadorea</taxon>
        <taxon>Rhabditida</taxon>
        <taxon>Rhabditina</taxon>
        <taxon>Diplogasteromorpha</taxon>
        <taxon>Diplogasteroidea</taxon>
        <taxon>Neodiplogasteridae</taxon>
        <taxon>Pristionchus</taxon>
    </lineage>
</organism>
<name>A0AAN5CXL9_9BILA</name>
<proteinExistence type="predicted"/>
<feature type="transmembrane region" description="Helical" evidence="1">
    <location>
        <begin position="144"/>
        <end position="162"/>
    </location>
</feature>
<dbReference type="EMBL" id="BTRK01000005">
    <property type="protein sequence ID" value="GMR51969.1"/>
    <property type="molecule type" value="Genomic_DNA"/>
</dbReference>
<dbReference type="AlphaFoldDB" id="A0AAN5CXL9"/>
<keyword evidence="1" id="KW-0472">Membrane</keyword>
<gene>
    <name evidence="2" type="ORF">PMAYCL1PPCAC_22164</name>
</gene>